<keyword evidence="2" id="KW-1185">Reference proteome</keyword>
<dbReference type="Proteomes" id="UP000807342">
    <property type="component" value="Unassembled WGS sequence"/>
</dbReference>
<evidence type="ECO:0000313" key="2">
    <source>
        <dbReference type="Proteomes" id="UP000807342"/>
    </source>
</evidence>
<dbReference type="EMBL" id="MU151758">
    <property type="protein sequence ID" value="KAF9441880.1"/>
    <property type="molecule type" value="Genomic_DNA"/>
</dbReference>
<sequence>MQYPTMIRPTFGLPAPLKRYWKACCSQCLCLLRSLCRRSFVSGRALLRLSTSSDTGGGGDASVRPEEEWWLALGAFEVLVNPWPPANKCGTVHLVHQAITAPPPSQLRNRILCFVVLEA</sequence>
<dbReference type="AlphaFoldDB" id="A0A9P6BXV9"/>
<accession>A0A9P6BXV9</accession>
<name>A0A9P6BXV9_9AGAR</name>
<organism evidence="1 2">
    <name type="scientific">Macrolepiota fuliginosa MF-IS2</name>
    <dbReference type="NCBI Taxonomy" id="1400762"/>
    <lineage>
        <taxon>Eukaryota</taxon>
        <taxon>Fungi</taxon>
        <taxon>Dikarya</taxon>
        <taxon>Basidiomycota</taxon>
        <taxon>Agaricomycotina</taxon>
        <taxon>Agaricomycetes</taxon>
        <taxon>Agaricomycetidae</taxon>
        <taxon>Agaricales</taxon>
        <taxon>Agaricineae</taxon>
        <taxon>Agaricaceae</taxon>
        <taxon>Macrolepiota</taxon>
    </lineage>
</organism>
<proteinExistence type="predicted"/>
<protein>
    <submittedName>
        <fullName evidence="1">Uncharacterized protein</fullName>
    </submittedName>
</protein>
<evidence type="ECO:0000313" key="1">
    <source>
        <dbReference type="EMBL" id="KAF9441880.1"/>
    </source>
</evidence>
<comment type="caution">
    <text evidence="1">The sequence shown here is derived from an EMBL/GenBank/DDBJ whole genome shotgun (WGS) entry which is preliminary data.</text>
</comment>
<reference evidence="1" key="1">
    <citation type="submission" date="2020-11" db="EMBL/GenBank/DDBJ databases">
        <authorList>
            <consortium name="DOE Joint Genome Institute"/>
            <person name="Ahrendt S."/>
            <person name="Riley R."/>
            <person name="Andreopoulos W."/>
            <person name="Labutti K."/>
            <person name="Pangilinan J."/>
            <person name="Ruiz-Duenas F.J."/>
            <person name="Barrasa J.M."/>
            <person name="Sanchez-Garcia M."/>
            <person name="Camarero S."/>
            <person name="Miyauchi S."/>
            <person name="Serrano A."/>
            <person name="Linde D."/>
            <person name="Babiker R."/>
            <person name="Drula E."/>
            <person name="Ayuso-Fernandez I."/>
            <person name="Pacheco R."/>
            <person name="Padilla G."/>
            <person name="Ferreira P."/>
            <person name="Barriuso J."/>
            <person name="Kellner H."/>
            <person name="Castanera R."/>
            <person name="Alfaro M."/>
            <person name="Ramirez L."/>
            <person name="Pisabarro A.G."/>
            <person name="Kuo A."/>
            <person name="Tritt A."/>
            <person name="Lipzen A."/>
            <person name="He G."/>
            <person name="Yan M."/>
            <person name="Ng V."/>
            <person name="Cullen D."/>
            <person name="Martin F."/>
            <person name="Rosso M.-N."/>
            <person name="Henrissat B."/>
            <person name="Hibbett D."/>
            <person name="Martinez A.T."/>
            <person name="Grigoriev I.V."/>
        </authorList>
    </citation>
    <scope>NUCLEOTIDE SEQUENCE</scope>
    <source>
        <strain evidence="1">MF-IS2</strain>
    </source>
</reference>
<gene>
    <name evidence="1" type="ORF">P691DRAFT_533777</name>
</gene>